<organism evidence="1 2">
    <name type="scientific">Popillia japonica</name>
    <name type="common">Japanese beetle</name>
    <dbReference type="NCBI Taxonomy" id="7064"/>
    <lineage>
        <taxon>Eukaryota</taxon>
        <taxon>Metazoa</taxon>
        <taxon>Ecdysozoa</taxon>
        <taxon>Arthropoda</taxon>
        <taxon>Hexapoda</taxon>
        <taxon>Insecta</taxon>
        <taxon>Pterygota</taxon>
        <taxon>Neoptera</taxon>
        <taxon>Endopterygota</taxon>
        <taxon>Coleoptera</taxon>
        <taxon>Polyphaga</taxon>
        <taxon>Scarabaeiformia</taxon>
        <taxon>Scarabaeidae</taxon>
        <taxon>Rutelinae</taxon>
        <taxon>Popillia</taxon>
    </lineage>
</organism>
<evidence type="ECO:0000313" key="1">
    <source>
        <dbReference type="EMBL" id="KAK9722525.1"/>
    </source>
</evidence>
<dbReference type="EMBL" id="JASPKY010000187">
    <property type="protein sequence ID" value="KAK9722525.1"/>
    <property type="molecule type" value="Genomic_DNA"/>
</dbReference>
<evidence type="ECO:0000313" key="2">
    <source>
        <dbReference type="Proteomes" id="UP001458880"/>
    </source>
</evidence>
<proteinExistence type="predicted"/>
<accession>A0AAW1KN56</accession>
<dbReference type="Proteomes" id="UP001458880">
    <property type="component" value="Unassembled WGS sequence"/>
</dbReference>
<protein>
    <submittedName>
        <fullName evidence="1">Uncharacterized protein</fullName>
    </submittedName>
</protein>
<dbReference type="AlphaFoldDB" id="A0AAW1KN56"/>
<keyword evidence="2" id="KW-1185">Reference proteome</keyword>
<reference evidence="1 2" key="1">
    <citation type="journal article" date="2024" name="BMC Genomics">
        <title>De novo assembly and annotation of Popillia japonica's genome with initial clues to its potential as an invasive pest.</title>
        <authorList>
            <person name="Cucini C."/>
            <person name="Boschi S."/>
            <person name="Funari R."/>
            <person name="Cardaioli E."/>
            <person name="Iannotti N."/>
            <person name="Marturano G."/>
            <person name="Paoli F."/>
            <person name="Bruttini M."/>
            <person name="Carapelli A."/>
            <person name="Frati F."/>
            <person name="Nardi F."/>
        </authorList>
    </citation>
    <scope>NUCLEOTIDE SEQUENCE [LARGE SCALE GENOMIC DNA]</scope>
    <source>
        <strain evidence="1">DMR45628</strain>
    </source>
</reference>
<gene>
    <name evidence="1" type="ORF">QE152_g19648</name>
</gene>
<sequence>MSSSKPVRQLAQQTGLSYGTTHTIVRRKLHYHPYKVSVVQELLPPDVFNNMKRRVDTCLNNNGTHFEQQL</sequence>
<comment type="caution">
    <text evidence="1">The sequence shown here is derived from an EMBL/GenBank/DDBJ whole genome shotgun (WGS) entry which is preliminary data.</text>
</comment>
<name>A0AAW1KN56_POPJA</name>